<evidence type="ECO:0000256" key="5">
    <source>
        <dbReference type="ARBA" id="ARBA00022559"/>
    </source>
</evidence>
<protein>
    <recommendedName>
        <fullName evidence="11">Peroxidase</fullName>
        <ecNumber evidence="11">1.11.1.-</ecNumber>
    </recommendedName>
</protein>
<comment type="function">
    <text evidence="1">Destroys radicals which are normally produced within the cells and which are toxic to biological systems.</text>
</comment>
<dbReference type="Gene3D" id="1.10.520.10">
    <property type="match status" value="1"/>
</dbReference>
<dbReference type="OrthoDB" id="2859658at2759"/>
<dbReference type="GO" id="GO:0004130">
    <property type="term" value="F:cytochrome-c peroxidase activity"/>
    <property type="evidence" value="ECO:0007669"/>
    <property type="project" value="UniProtKB-EC"/>
</dbReference>
<comment type="catalytic activity">
    <reaction evidence="10">
        <text>2 Fe(II)-[cytochrome c] + H2O2 + 2 H(+) = 2 Fe(III)-[cytochrome c] + 2 H2O</text>
        <dbReference type="Rhea" id="RHEA:16581"/>
        <dbReference type="Rhea" id="RHEA-COMP:10350"/>
        <dbReference type="Rhea" id="RHEA-COMP:14399"/>
        <dbReference type="ChEBI" id="CHEBI:15377"/>
        <dbReference type="ChEBI" id="CHEBI:15378"/>
        <dbReference type="ChEBI" id="CHEBI:16240"/>
        <dbReference type="ChEBI" id="CHEBI:29033"/>
        <dbReference type="ChEBI" id="CHEBI:29034"/>
        <dbReference type="EC" id="1.11.1.5"/>
    </reaction>
</comment>
<dbReference type="PANTHER" id="PTHR31356">
    <property type="entry name" value="THYLAKOID LUMENAL 29 KDA PROTEIN, CHLOROPLASTIC-RELATED"/>
    <property type="match status" value="1"/>
</dbReference>
<dbReference type="InterPro" id="IPR002016">
    <property type="entry name" value="Haem_peroxidase"/>
</dbReference>
<dbReference type="InterPro" id="IPR010255">
    <property type="entry name" value="Haem_peroxidase_sf"/>
</dbReference>
<dbReference type="GO" id="GO:0046872">
    <property type="term" value="F:metal ion binding"/>
    <property type="evidence" value="ECO:0007669"/>
    <property type="project" value="UniProtKB-UniRule"/>
</dbReference>
<evidence type="ECO:0000256" key="10">
    <source>
        <dbReference type="ARBA" id="ARBA00049265"/>
    </source>
</evidence>
<keyword evidence="9" id="KW-0408">Iron</keyword>
<reference evidence="13" key="1">
    <citation type="submission" date="2020-05" db="EMBL/GenBank/DDBJ databases">
        <title>Mycena genomes resolve the evolution of fungal bioluminescence.</title>
        <authorList>
            <person name="Tsai I.J."/>
        </authorList>
    </citation>
    <scope>NUCLEOTIDE SEQUENCE</scope>
    <source>
        <strain evidence="13">110903Hualien_Pintung</strain>
    </source>
</reference>
<dbReference type="Gene3D" id="1.10.420.10">
    <property type="entry name" value="Peroxidase, domain 2"/>
    <property type="match status" value="1"/>
</dbReference>
<keyword evidence="8 11" id="KW-0560">Oxidoreductase</keyword>
<evidence type="ECO:0000313" key="13">
    <source>
        <dbReference type="EMBL" id="KAF7313822.1"/>
    </source>
</evidence>
<dbReference type="GO" id="GO:0034599">
    <property type="term" value="P:cellular response to oxidative stress"/>
    <property type="evidence" value="ECO:0007669"/>
    <property type="project" value="InterPro"/>
</dbReference>
<dbReference type="CDD" id="cd00691">
    <property type="entry name" value="ascorbate_peroxidase"/>
    <property type="match status" value="1"/>
</dbReference>
<evidence type="ECO:0000256" key="3">
    <source>
        <dbReference type="ARBA" id="ARBA00004569"/>
    </source>
</evidence>
<evidence type="ECO:0000256" key="8">
    <source>
        <dbReference type="ARBA" id="ARBA00023002"/>
    </source>
</evidence>
<proteinExistence type="inferred from homology"/>
<dbReference type="AlphaFoldDB" id="A0A8H6TBK2"/>
<dbReference type="InterPro" id="IPR019793">
    <property type="entry name" value="Peroxidases_heam-ligand_BS"/>
</dbReference>
<dbReference type="PROSITE" id="PS00435">
    <property type="entry name" value="PEROXIDASE_1"/>
    <property type="match status" value="1"/>
</dbReference>
<feature type="domain" description="Plant heme peroxidase family profile" evidence="12">
    <location>
        <begin position="156"/>
        <end position="367"/>
    </location>
</feature>
<dbReference type="GO" id="GO:0005759">
    <property type="term" value="C:mitochondrial matrix"/>
    <property type="evidence" value="ECO:0007669"/>
    <property type="project" value="UniProtKB-SubCell"/>
</dbReference>
<keyword evidence="5 11" id="KW-0575">Peroxidase</keyword>
<organism evidence="13 14">
    <name type="scientific">Mycena chlorophos</name>
    <name type="common">Agaric fungus</name>
    <name type="synonym">Agaricus chlorophos</name>
    <dbReference type="NCBI Taxonomy" id="658473"/>
    <lineage>
        <taxon>Eukaryota</taxon>
        <taxon>Fungi</taxon>
        <taxon>Dikarya</taxon>
        <taxon>Basidiomycota</taxon>
        <taxon>Agaricomycotina</taxon>
        <taxon>Agaricomycetes</taxon>
        <taxon>Agaricomycetidae</taxon>
        <taxon>Agaricales</taxon>
        <taxon>Marasmiineae</taxon>
        <taxon>Mycenaceae</taxon>
        <taxon>Mycena</taxon>
    </lineage>
</organism>
<dbReference type="FunFam" id="1.10.420.10:FF:000009">
    <property type="entry name" value="Ascorbate peroxidase"/>
    <property type="match status" value="1"/>
</dbReference>
<dbReference type="GO" id="GO:0042744">
    <property type="term" value="P:hydrogen peroxide catabolic process"/>
    <property type="evidence" value="ECO:0007669"/>
    <property type="project" value="TreeGrafter"/>
</dbReference>
<evidence type="ECO:0000313" key="14">
    <source>
        <dbReference type="Proteomes" id="UP000613580"/>
    </source>
</evidence>
<evidence type="ECO:0000256" key="6">
    <source>
        <dbReference type="ARBA" id="ARBA00022617"/>
    </source>
</evidence>
<comment type="subcellular location">
    <subcellularLocation>
        <location evidence="3">Mitochondrion intermembrane space</location>
    </subcellularLocation>
    <subcellularLocation>
        <location evidence="2">Mitochondrion matrix</location>
    </subcellularLocation>
</comment>
<dbReference type="EC" id="1.11.1.-" evidence="11"/>
<evidence type="ECO:0000256" key="1">
    <source>
        <dbReference type="ARBA" id="ARBA00003917"/>
    </source>
</evidence>
<name>A0A8H6TBK2_MYCCL</name>
<comment type="caution">
    <text evidence="13">The sequence shown here is derived from an EMBL/GenBank/DDBJ whole genome shotgun (WGS) entry which is preliminary data.</text>
</comment>
<evidence type="ECO:0000256" key="7">
    <source>
        <dbReference type="ARBA" id="ARBA00022723"/>
    </source>
</evidence>
<evidence type="ECO:0000256" key="11">
    <source>
        <dbReference type="RuleBase" id="RU363051"/>
    </source>
</evidence>
<evidence type="ECO:0000256" key="2">
    <source>
        <dbReference type="ARBA" id="ARBA00004305"/>
    </source>
</evidence>
<dbReference type="InterPro" id="IPR019794">
    <property type="entry name" value="Peroxidases_AS"/>
</dbReference>
<evidence type="ECO:0000256" key="9">
    <source>
        <dbReference type="ARBA" id="ARBA00023004"/>
    </source>
</evidence>
<dbReference type="SUPFAM" id="SSF48113">
    <property type="entry name" value="Heme-dependent peroxidases"/>
    <property type="match status" value="1"/>
</dbReference>
<dbReference type="Proteomes" id="UP000613580">
    <property type="component" value="Unassembled WGS sequence"/>
</dbReference>
<dbReference type="PRINTS" id="PR00458">
    <property type="entry name" value="PEROXIDASE"/>
</dbReference>
<dbReference type="GO" id="GO:0000302">
    <property type="term" value="P:response to reactive oxygen species"/>
    <property type="evidence" value="ECO:0007669"/>
    <property type="project" value="TreeGrafter"/>
</dbReference>
<dbReference type="PROSITE" id="PS00436">
    <property type="entry name" value="PEROXIDASE_2"/>
    <property type="match status" value="1"/>
</dbReference>
<keyword evidence="6" id="KW-0349">Heme</keyword>
<evidence type="ECO:0000259" key="12">
    <source>
        <dbReference type="PROSITE" id="PS50873"/>
    </source>
</evidence>
<comment type="similarity">
    <text evidence="4">Belongs to the peroxidase family. Cytochrome c peroxidase subfamily.</text>
</comment>
<dbReference type="InterPro" id="IPR044831">
    <property type="entry name" value="Ccp1-like"/>
</dbReference>
<evidence type="ECO:0000256" key="4">
    <source>
        <dbReference type="ARBA" id="ARBA00005997"/>
    </source>
</evidence>
<dbReference type="Pfam" id="PF00141">
    <property type="entry name" value="peroxidase"/>
    <property type="match status" value="1"/>
</dbReference>
<sequence length="367" mass="39823">MSLSALRASVRRSALRAATAPRASTTALIRPRIAFRKYSTEPESAPKSNTGLIAGVAAAVLLGGGAYFLLSGDDSAPGAVKAKFVPTQDDYQKVYNAIADLMDEAGDYDDGSYGPVILRLAWHASGTFDVASGTGGSNYATMRFAPESLHGANAGLDVARGLMEKIKAQFPWISYGDLWTLGGVAAVQEMSGPRIPWRPGRIDGFAENVTPDGRLPDATQGGAHLRAIFGRMGFNDQEIVALSGAHALGRCHAARSGFEGPWTFSPTTVTNDYFTLLFSETWVWKKWNGPKQLEDKKTKSLMMLPTDYVIVSDKGFKKYAKAYADDNDLFFKDFSAVIAKLFELGVPATQWVSPEPWSMKTLDEQKK</sequence>
<gene>
    <name evidence="13" type="ORF">HMN09_00539600</name>
</gene>
<keyword evidence="14" id="KW-1185">Reference proteome</keyword>
<accession>A0A8H6TBK2</accession>
<dbReference type="PANTHER" id="PTHR31356:SF58">
    <property type="entry name" value="CYTOCHROME C PEROXIDASE, MITOCHONDRIAL"/>
    <property type="match status" value="1"/>
</dbReference>
<keyword evidence="7" id="KW-0479">Metal-binding</keyword>
<dbReference type="PROSITE" id="PS50873">
    <property type="entry name" value="PEROXIDASE_4"/>
    <property type="match status" value="1"/>
</dbReference>
<dbReference type="EMBL" id="JACAZE010000006">
    <property type="protein sequence ID" value="KAF7313822.1"/>
    <property type="molecule type" value="Genomic_DNA"/>
</dbReference>
<dbReference type="FunFam" id="1.10.520.10:FF:000005">
    <property type="entry name" value="Cytochrome c peroxidase"/>
    <property type="match status" value="1"/>
</dbReference>
<dbReference type="GO" id="GO:0020037">
    <property type="term" value="F:heme binding"/>
    <property type="evidence" value="ECO:0007669"/>
    <property type="project" value="UniProtKB-UniRule"/>
</dbReference>
<dbReference type="GO" id="GO:0005758">
    <property type="term" value="C:mitochondrial intermembrane space"/>
    <property type="evidence" value="ECO:0007669"/>
    <property type="project" value="UniProtKB-SubCell"/>
</dbReference>